<feature type="domain" description="BESS" evidence="4">
    <location>
        <begin position="258"/>
        <end position="297"/>
    </location>
</feature>
<protein>
    <submittedName>
        <fullName evidence="5">Transcription factor Adf-1</fullName>
    </submittedName>
</protein>
<organism evidence="5">
    <name type="scientific">Lygus hesperus</name>
    <name type="common">Western plant bug</name>
    <dbReference type="NCBI Taxonomy" id="30085"/>
    <lineage>
        <taxon>Eukaryota</taxon>
        <taxon>Metazoa</taxon>
        <taxon>Ecdysozoa</taxon>
        <taxon>Arthropoda</taxon>
        <taxon>Hexapoda</taxon>
        <taxon>Insecta</taxon>
        <taxon>Pterygota</taxon>
        <taxon>Neoptera</taxon>
        <taxon>Paraneoptera</taxon>
        <taxon>Hemiptera</taxon>
        <taxon>Heteroptera</taxon>
        <taxon>Panheteroptera</taxon>
        <taxon>Cimicomorpha</taxon>
        <taxon>Miridae</taxon>
        <taxon>Mirini</taxon>
        <taxon>Lygus</taxon>
    </lineage>
</organism>
<dbReference type="InterPro" id="IPR039353">
    <property type="entry name" value="TF_Adf1"/>
</dbReference>
<evidence type="ECO:0000256" key="2">
    <source>
        <dbReference type="SAM" id="MobiDB-lite"/>
    </source>
</evidence>
<feature type="compositionally biased region" description="Polar residues" evidence="2">
    <location>
        <begin position="208"/>
        <end position="220"/>
    </location>
</feature>
<dbReference type="GO" id="GO:0005634">
    <property type="term" value="C:nucleus"/>
    <property type="evidence" value="ECO:0007669"/>
    <property type="project" value="UniProtKB-SubCell"/>
</dbReference>
<feature type="region of interest" description="Disordered" evidence="2">
    <location>
        <begin position="195"/>
        <end position="234"/>
    </location>
</feature>
<gene>
    <name evidence="5" type="primary">Adf1_0</name>
    <name evidence="5" type="ORF">CM83_9061</name>
</gene>
<dbReference type="PROSITE" id="PS51029">
    <property type="entry name" value="MADF"/>
    <property type="match status" value="1"/>
</dbReference>
<keyword evidence="1" id="KW-0539">Nucleus</keyword>
<dbReference type="InterPro" id="IPR006578">
    <property type="entry name" value="MADF-dom"/>
</dbReference>
<sequence>MQASLLKKHTNQSNHLSNWFIIDQIPFNSPQFQSTSVQLGVSPSCRSRSPHHRKNHRIWSSRSSVHFSYFNRHFTITFAMDDDLLIAAVWEREVLWNPSHDSHKNVNILKAAWVEVAQIVNKPVKIVKSRWKNVRAYFYNIQEKQDSMVQEGSSPPLITWQLYNQMSFLKDINVVPSRASASFQEIDISLFSDPDQSSLQDPLALGDSPQTIDSSSNAETPQPKRDKENNIDSHSSELLALKRRKIELLEKAESQKAKSDDLLFFESLLPYMAQIPPIAKLKLRNSIQDLILQQIQIKSESGDS</sequence>
<evidence type="ECO:0000259" key="4">
    <source>
        <dbReference type="PROSITE" id="PS51031"/>
    </source>
</evidence>
<dbReference type="AlphaFoldDB" id="A0A0A9XLD3"/>
<feature type="domain" description="MADF" evidence="3">
    <location>
        <begin position="84"/>
        <end position="174"/>
    </location>
</feature>
<proteinExistence type="predicted"/>
<accession>A0A0A9XLD3</accession>
<dbReference type="PROSITE" id="PS51031">
    <property type="entry name" value="BESS"/>
    <property type="match status" value="1"/>
</dbReference>
<evidence type="ECO:0000313" key="5">
    <source>
        <dbReference type="EMBL" id="JAG20461.1"/>
    </source>
</evidence>
<feature type="compositionally biased region" description="Basic and acidic residues" evidence="2">
    <location>
        <begin position="222"/>
        <end position="234"/>
    </location>
</feature>
<dbReference type="Pfam" id="PF02944">
    <property type="entry name" value="BESS"/>
    <property type="match status" value="1"/>
</dbReference>
<reference evidence="5" key="2">
    <citation type="submission" date="2014-07" db="EMBL/GenBank/DDBJ databases">
        <authorList>
            <person name="Hull J."/>
        </authorList>
    </citation>
    <scope>NUCLEOTIDE SEQUENCE</scope>
</reference>
<evidence type="ECO:0000256" key="1">
    <source>
        <dbReference type="PROSITE-ProRule" id="PRU00371"/>
    </source>
</evidence>
<dbReference type="EMBL" id="GBHO01023143">
    <property type="protein sequence ID" value="JAG20461.1"/>
    <property type="molecule type" value="Transcribed_RNA"/>
</dbReference>
<dbReference type="Pfam" id="PF10545">
    <property type="entry name" value="MADF_DNA_bdg"/>
    <property type="match status" value="1"/>
</dbReference>
<dbReference type="GO" id="GO:0006357">
    <property type="term" value="P:regulation of transcription by RNA polymerase II"/>
    <property type="evidence" value="ECO:0007669"/>
    <property type="project" value="TreeGrafter"/>
</dbReference>
<dbReference type="PANTHER" id="PTHR12243:SF67">
    <property type="entry name" value="COREPRESSOR OF PANGOLIN, ISOFORM A-RELATED"/>
    <property type="match status" value="1"/>
</dbReference>
<dbReference type="GO" id="GO:0003677">
    <property type="term" value="F:DNA binding"/>
    <property type="evidence" value="ECO:0007669"/>
    <property type="project" value="InterPro"/>
</dbReference>
<dbReference type="InterPro" id="IPR004210">
    <property type="entry name" value="BESS_motif"/>
</dbReference>
<dbReference type="GO" id="GO:0005667">
    <property type="term" value="C:transcription regulator complex"/>
    <property type="evidence" value="ECO:0007669"/>
    <property type="project" value="TreeGrafter"/>
</dbReference>
<evidence type="ECO:0000259" key="3">
    <source>
        <dbReference type="PROSITE" id="PS51029"/>
    </source>
</evidence>
<comment type="subcellular location">
    <subcellularLocation>
        <location evidence="1">Nucleus</location>
    </subcellularLocation>
</comment>
<dbReference type="PANTHER" id="PTHR12243">
    <property type="entry name" value="MADF DOMAIN TRANSCRIPTION FACTOR"/>
    <property type="match status" value="1"/>
</dbReference>
<reference evidence="5" key="1">
    <citation type="journal article" date="2014" name="PLoS ONE">
        <title>Transcriptome-Based Identification of ABC Transporters in the Western Tarnished Plant Bug Lygus hesperus.</title>
        <authorList>
            <person name="Hull J.J."/>
            <person name="Chaney K."/>
            <person name="Geib S.M."/>
            <person name="Fabrick J.A."/>
            <person name="Brent C.S."/>
            <person name="Walsh D."/>
            <person name="Lavine L.C."/>
        </authorList>
    </citation>
    <scope>NUCLEOTIDE SEQUENCE</scope>
</reference>
<name>A0A0A9XLD3_LYGHE</name>
<dbReference type="SMART" id="SM00595">
    <property type="entry name" value="MADF"/>
    <property type="match status" value="1"/>
</dbReference>